<dbReference type="InterPro" id="IPR000340">
    <property type="entry name" value="Dual-sp_phosphatase_cat-dom"/>
</dbReference>
<dbReference type="SUPFAM" id="SSF52799">
    <property type="entry name" value="(Phosphotyrosine protein) phosphatases II"/>
    <property type="match status" value="1"/>
</dbReference>
<dbReference type="InterPro" id="IPR029021">
    <property type="entry name" value="Prot-tyrosine_phosphatase-like"/>
</dbReference>
<comment type="caution">
    <text evidence="4">The sequence shown here is derived from an EMBL/GenBank/DDBJ whole genome shotgun (WGS) entry which is preliminary data.</text>
</comment>
<dbReference type="GO" id="GO:0005654">
    <property type="term" value="C:nucleoplasm"/>
    <property type="evidence" value="ECO:0007669"/>
    <property type="project" value="TreeGrafter"/>
</dbReference>
<comment type="similarity">
    <text evidence="1">Belongs to the protein-tyrosine phosphatase family. Non-receptor class subfamily.</text>
</comment>
<accession>A0AAE0SL58</accession>
<dbReference type="AlphaFoldDB" id="A0AAE0SL58"/>
<reference evidence="4" key="3">
    <citation type="submission" date="2023-05" db="EMBL/GenBank/DDBJ databases">
        <authorList>
            <person name="Smith C.H."/>
        </authorList>
    </citation>
    <scope>NUCLEOTIDE SEQUENCE</scope>
    <source>
        <strain evidence="4">CHS0354</strain>
        <tissue evidence="4">Mantle</tissue>
    </source>
</reference>
<dbReference type="FunFam" id="3.90.190.10:FF:000036">
    <property type="entry name" value="Serine/threonine/tyrosine-interacting protein a"/>
    <property type="match status" value="1"/>
</dbReference>
<feature type="domain" description="Tyrosine specific protein phosphatases" evidence="3">
    <location>
        <begin position="94"/>
        <end position="152"/>
    </location>
</feature>
<gene>
    <name evidence="4" type="ORF">CHS0354_020181</name>
</gene>
<dbReference type="GO" id="GO:0070372">
    <property type="term" value="P:regulation of ERK1 and ERK2 cascade"/>
    <property type="evidence" value="ECO:0007669"/>
    <property type="project" value="TreeGrafter"/>
</dbReference>
<evidence type="ECO:0008006" key="6">
    <source>
        <dbReference type="Google" id="ProtNLM"/>
    </source>
</evidence>
<feature type="domain" description="Tyrosine-protein phosphatase" evidence="2">
    <location>
        <begin position="26"/>
        <end position="174"/>
    </location>
</feature>
<keyword evidence="5" id="KW-1185">Reference proteome</keyword>
<dbReference type="PANTHER" id="PTHR46588:SF1">
    <property type="entry name" value="SERINE_THREONINE_TYROSINE-INTERACTING PROTEIN"/>
    <property type="match status" value="1"/>
</dbReference>
<sequence>MTSLQFPPVPVKDAQDVDWSYSMRRDMQEILPGIYLGPYAAAMKTKLLTLQQNGISHIVCIRQTIEAHFVRPNFPDLFEYLVLDVADTVTENIIRYFPEVRDFVDKALKSGGKVLIHGNAGISRSGALMIAYVMEKHGLSYKEAYSYVQQRRFCVNPNEGFAQQLIEYEPIYKARMCQGMVQFCGNTGALKRKCPYENEEENQDTSIS</sequence>
<evidence type="ECO:0000313" key="5">
    <source>
        <dbReference type="Proteomes" id="UP001195483"/>
    </source>
</evidence>
<evidence type="ECO:0000313" key="4">
    <source>
        <dbReference type="EMBL" id="KAK3593423.1"/>
    </source>
</evidence>
<dbReference type="PROSITE" id="PS50056">
    <property type="entry name" value="TYR_PHOSPHATASE_2"/>
    <property type="match status" value="1"/>
</dbReference>
<dbReference type="Gene3D" id="3.90.190.10">
    <property type="entry name" value="Protein tyrosine phosphatase superfamily"/>
    <property type="match status" value="1"/>
</dbReference>
<evidence type="ECO:0000256" key="1">
    <source>
        <dbReference type="ARBA" id="ARBA00009649"/>
    </source>
</evidence>
<dbReference type="Proteomes" id="UP001195483">
    <property type="component" value="Unassembled WGS sequence"/>
</dbReference>
<name>A0AAE0SL58_9BIVA</name>
<evidence type="ECO:0000259" key="2">
    <source>
        <dbReference type="PROSITE" id="PS50054"/>
    </source>
</evidence>
<dbReference type="EMBL" id="JAEAOA010001231">
    <property type="protein sequence ID" value="KAK3593423.1"/>
    <property type="molecule type" value="Genomic_DNA"/>
</dbReference>
<proteinExistence type="inferred from homology"/>
<organism evidence="4 5">
    <name type="scientific">Potamilus streckersoni</name>
    <dbReference type="NCBI Taxonomy" id="2493646"/>
    <lineage>
        <taxon>Eukaryota</taxon>
        <taxon>Metazoa</taxon>
        <taxon>Spiralia</taxon>
        <taxon>Lophotrochozoa</taxon>
        <taxon>Mollusca</taxon>
        <taxon>Bivalvia</taxon>
        <taxon>Autobranchia</taxon>
        <taxon>Heteroconchia</taxon>
        <taxon>Palaeoheterodonta</taxon>
        <taxon>Unionida</taxon>
        <taxon>Unionoidea</taxon>
        <taxon>Unionidae</taxon>
        <taxon>Ambleminae</taxon>
        <taxon>Lampsilini</taxon>
        <taxon>Potamilus</taxon>
    </lineage>
</organism>
<dbReference type="GO" id="GO:0062026">
    <property type="term" value="P:negative regulation of SCF-dependent proteasomal ubiquitin-dependent catabolic process"/>
    <property type="evidence" value="ECO:0007669"/>
    <property type="project" value="TreeGrafter"/>
</dbReference>
<dbReference type="SMART" id="SM00195">
    <property type="entry name" value="DSPc"/>
    <property type="match status" value="1"/>
</dbReference>
<dbReference type="PANTHER" id="PTHR46588">
    <property type="entry name" value="SERINE/THREONINE/TYROSINE-INTERACTING PROTEIN"/>
    <property type="match status" value="1"/>
</dbReference>
<dbReference type="InterPro" id="IPR020422">
    <property type="entry name" value="TYR_PHOSPHATASE_DUAL_dom"/>
</dbReference>
<dbReference type="InterPro" id="IPR000387">
    <property type="entry name" value="Tyr_Pase_dom"/>
</dbReference>
<dbReference type="Pfam" id="PF00782">
    <property type="entry name" value="DSPc"/>
    <property type="match status" value="1"/>
</dbReference>
<reference evidence="4" key="2">
    <citation type="journal article" date="2021" name="Genome Biol. Evol.">
        <title>Developing a high-quality reference genome for a parasitic bivalve with doubly uniparental inheritance (Bivalvia: Unionida).</title>
        <authorList>
            <person name="Smith C.H."/>
        </authorList>
    </citation>
    <scope>NUCLEOTIDE SEQUENCE</scope>
    <source>
        <strain evidence="4">CHS0354</strain>
        <tissue evidence="4">Mantle</tissue>
    </source>
</reference>
<dbReference type="InterPro" id="IPR052449">
    <property type="entry name" value="STYX-Interacting_Phosphatase"/>
</dbReference>
<dbReference type="GO" id="GO:1990444">
    <property type="term" value="F:F-box domain binding"/>
    <property type="evidence" value="ECO:0007669"/>
    <property type="project" value="TreeGrafter"/>
</dbReference>
<dbReference type="GO" id="GO:0005737">
    <property type="term" value="C:cytoplasm"/>
    <property type="evidence" value="ECO:0007669"/>
    <property type="project" value="TreeGrafter"/>
</dbReference>
<reference evidence="4" key="1">
    <citation type="journal article" date="2021" name="Genome Biol. Evol.">
        <title>A High-Quality Reference Genome for a Parasitic Bivalve with Doubly Uniparental Inheritance (Bivalvia: Unionida).</title>
        <authorList>
            <person name="Smith C.H."/>
        </authorList>
    </citation>
    <scope>NUCLEOTIDE SEQUENCE</scope>
    <source>
        <strain evidence="4">CHS0354</strain>
    </source>
</reference>
<dbReference type="PROSITE" id="PS50054">
    <property type="entry name" value="TYR_PHOSPHATASE_DUAL"/>
    <property type="match status" value="1"/>
</dbReference>
<dbReference type="CDD" id="cd14522">
    <property type="entry name" value="DSP_STYX"/>
    <property type="match status" value="1"/>
</dbReference>
<protein>
    <recommendedName>
        <fullName evidence="6">Serine/threonine/tyrosine-interacting protein</fullName>
    </recommendedName>
</protein>
<evidence type="ECO:0000259" key="3">
    <source>
        <dbReference type="PROSITE" id="PS50056"/>
    </source>
</evidence>